<dbReference type="Proteomes" id="UP000775213">
    <property type="component" value="Unassembled WGS sequence"/>
</dbReference>
<protein>
    <submittedName>
        <fullName evidence="1">Uncharacterized protein</fullName>
    </submittedName>
</protein>
<sequence length="186" mass="20740">MGFIPPPQDHRELAAGVLVCSSIFTVVLPLHEKWSTGIDREEMKMIKTLNRKLFSITCLGEELNLICFPNLVDANEFFARVARPRNQWLLSGSSSTPKSVVSSCMADLELDHGFVYDDQCHVDILNSPFFDLNLEIDQTVEESMTAGLNPNPNPYSLYLNIIWIIRTGTDVTGTSGSFLRLVSANS</sequence>
<evidence type="ECO:0000313" key="1">
    <source>
        <dbReference type="EMBL" id="KAH0462283.1"/>
    </source>
</evidence>
<gene>
    <name evidence="1" type="ORF">IEQ34_009858</name>
</gene>
<evidence type="ECO:0000313" key="2">
    <source>
        <dbReference type="Proteomes" id="UP000775213"/>
    </source>
</evidence>
<dbReference type="EMBL" id="JAGFBR010000009">
    <property type="protein sequence ID" value="KAH0462283.1"/>
    <property type="molecule type" value="Genomic_DNA"/>
</dbReference>
<keyword evidence="2" id="KW-1185">Reference proteome</keyword>
<dbReference type="AlphaFoldDB" id="A0AAV7H2Q2"/>
<comment type="caution">
    <text evidence="1">The sequence shown here is derived from an EMBL/GenBank/DDBJ whole genome shotgun (WGS) entry which is preliminary data.</text>
</comment>
<reference evidence="1 2" key="1">
    <citation type="journal article" date="2021" name="Hortic Res">
        <title>Chromosome-scale assembly of the Dendrobium chrysotoxum genome enhances the understanding of orchid evolution.</title>
        <authorList>
            <person name="Zhang Y."/>
            <person name="Zhang G.Q."/>
            <person name="Zhang D."/>
            <person name="Liu X.D."/>
            <person name="Xu X.Y."/>
            <person name="Sun W.H."/>
            <person name="Yu X."/>
            <person name="Zhu X."/>
            <person name="Wang Z.W."/>
            <person name="Zhao X."/>
            <person name="Zhong W.Y."/>
            <person name="Chen H."/>
            <person name="Yin W.L."/>
            <person name="Huang T."/>
            <person name="Niu S.C."/>
            <person name="Liu Z.J."/>
        </authorList>
    </citation>
    <scope>NUCLEOTIDE SEQUENCE [LARGE SCALE GENOMIC DNA]</scope>
    <source>
        <strain evidence="1">Lindl</strain>
    </source>
</reference>
<proteinExistence type="predicted"/>
<organism evidence="1 2">
    <name type="scientific">Dendrobium chrysotoxum</name>
    <name type="common">Orchid</name>
    <dbReference type="NCBI Taxonomy" id="161865"/>
    <lineage>
        <taxon>Eukaryota</taxon>
        <taxon>Viridiplantae</taxon>
        <taxon>Streptophyta</taxon>
        <taxon>Embryophyta</taxon>
        <taxon>Tracheophyta</taxon>
        <taxon>Spermatophyta</taxon>
        <taxon>Magnoliopsida</taxon>
        <taxon>Liliopsida</taxon>
        <taxon>Asparagales</taxon>
        <taxon>Orchidaceae</taxon>
        <taxon>Epidendroideae</taxon>
        <taxon>Malaxideae</taxon>
        <taxon>Dendrobiinae</taxon>
        <taxon>Dendrobium</taxon>
    </lineage>
</organism>
<accession>A0AAV7H2Q2</accession>
<name>A0AAV7H2Q2_DENCH</name>